<organism evidence="2 3">
    <name type="scientific">Candidatus Merdivicinus excrementipullorum</name>
    <dbReference type="NCBI Taxonomy" id="2840867"/>
    <lineage>
        <taxon>Bacteria</taxon>
        <taxon>Bacillati</taxon>
        <taxon>Bacillota</taxon>
        <taxon>Clostridia</taxon>
        <taxon>Eubacteriales</taxon>
        <taxon>Oscillospiraceae</taxon>
        <taxon>Oscillospiraceae incertae sedis</taxon>
        <taxon>Candidatus Merdivicinus</taxon>
    </lineage>
</organism>
<proteinExistence type="predicted"/>
<evidence type="ECO:0000313" key="2">
    <source>
        <dbReference type="EMBL" id="HIS76276.1"/>
    </source>
</evidence>
<dbReference type="PANTHER" id="PTHR30383:SF5">
    <property type="entry name" value="SGNH HYDROLASE-TYPE ESTERASE DOMAIN-CONTAINING PROTEIN"/>
    <property type="match status" value="1"/>
</dbReference>
<comment type="caution">
    <text evidence="2">The sequence shown here is derived from an EMBL/GenBank/DDBJ whole genome shotgun (WGS) entry which is preliminary data.</text>
</comment>
<dbReference type="SUPFAM" id="SSF52266">
    <property type="entry name" value="SGNH hydrolase"/>
    <property type="match status" value="1"/>
</dbReference>
<sequence length="221" mass="25091">MNGKIKTLADIRRVVAFGDSVTFGLSASSPDRCWASLTAQMLEKWKGGPIELINKGVNASILCRETPAYEFAANPCGLERLEGDVISQEPDLVLIAYGLNDSRGGTSPLVFRRDYQKMIDQIRAKLNPAIVCLNLYYMHREFYKDCEHWDKSDYQLTEEYNLVIRQLAEQNGLWYADVYAAQQGVDWLVCPDHCHPNDLGHQLIANRVFETIIRHCPPAQI</sequence>
<evidence type="ECO:0000313" key="3">
    <source>
        <dbReference type="Proteomes" id="UP000824002"/>
    </source>
</evidence>
<reference evidence="2" key="2">
    <citation type="journal article" date="2021" name="PeerJ">
        <title>Extensive microbial diversity within the chicken gut microbiome revealed by metagenomics and culture.</title>
        <authorList>
            <person name="Gilroy R."/>
            <person name="Ravi A."/>
            <person name="Getino M."/>
            <person name="Pursley I."/>
            <person name="Horton D.L."/>
            <person name="Alikhan N.F."/>
            <person name="Baker D."/>
            <person name="Gharbi K."/>
            <person name="Hall N."/>
            <person name="Watson M."/>
            <person name="Adriaenssens E.M."/>
            <person name="Foster-Nyarko E."/>
            <person name="Jarju S."/>
            <person name="Secka A."/>
            <person name="Antonio M."/>
            <person name="Oren A."/>
            <person name="Chaudhuri R.R."/>
            <person name="La Ragione R."/>
            <person name="Hildebrand F."/>
            <person name="Pallen M.J."/>
        </authorList>
    </citation>
    <scope>NUCLEOTIDE SEQUENCE</scope>
    <source>
        <strain evidence="2">CHK199-13235</strain>
    </source>
</reference>
<reference evidence="2" key="1">
    <citation type="submission" date="2020-10" db="EMBL/GenBank/DDBJ databases">
        <authorList>
            <person name="Gilroy R."/>
        </authorList>
    </citation>
    <scope>NUCLEOTIDE SEQUENCE</scope>
    <source>
        <strain evidence="2">CHK199-13235</strain>
    </source>
</reference>
<dbReference type="AlphaFoldDB" id="A0A9D1FLX4"/>
<dbReference type="InterPro" id="IPR013830">
    <property type="entry name" value="SGNH_hydro"/>
</dbReference>
<dbReference type="PANTHER" id="PTHR30383">
    <property type="entry name" value="THIOESTERASE 1/PROTEASE 1/LYSOPHOSPHOLIPASE L1"/>
    <property type="match status" value="1"/>
</dbReference>
<dbReference type="InterPro" id="IPR036514">
    <property type="entry name" value="SGNH_hydro_sf"/>
</dbReference>
<dbReference type="GO" id="GO:0004622">
    <property type="term" value="F:phosphatidylcholine lysophospholipase activity"/>
    <property type="evidence" value="ECO:0007669"/>
    <property type="project" value="TreeGrafter"/>
</dbReference>
<dbReference type="Proteomes" id="UP000824002">
    <property type="component" value="Unassembled WGS sequence"/>
</dbReference>
<keyword evidence="2" id="KW-0378">Hydrolase</keyword>
<dbReference type="CDD" id="cd00229">
    <property type="entry name" value="SGNH_hydrolase"/>
    <property type="match status" value="1"/>
</dbReference>
<gene>
    <name evidence="2" type="ORF">IAB51_05620</name>
</gene>
<feature type="domain" description="SGNH hydrolase-type esterase" evidence="1">
    <location>
        <begin position="16"/>
        <end position="203"/>
    </location>
</feature>
<evidence type="ECO:0000259" key="1">
    <source>
        <dbReference type="Pfam" id="PF13472"/>
    </source>
</evidence>
<protein>
    <submittedName>
        <fullName evidence="2">SGNH/GDSL hydrolase family protein</fullName>
    </submittedName>
</protein>
<dbReference type="EMBL" id="DVJP01000039">
    <property type="protein sequence ID" value="HIS76276.1"/>
    <property type="molecule type" value="Genomic_DNA"/>
</dbReference>
<accession>A0A9D1FLX4</accession>
<dbReference type="InterPro" id="IPR051532">
    <property type="entry name" value="Ester_Hydrolysis_Enzymes"/>
</dbReference>
<dbReference type="Pfam" id="PF13472">
    <property type="entry name" value="Lipase_GDSL_2"/>
    <property type="match status" value="1"/>
</dbReference>
<dbReference type="Gene3D" id="3.40.50.1110">
    <property type="entry name" value="SGNH hydrolase"/>
    <property type="match status" value="1"/>
</dbReference>
<name>A0A9D1FLX4_9FIRM</name>